<sequence>MATRAEPAPAAPGLGLGGQVGYGAGQVAGQVFRDVPSLLLLFFMTTVLGIAPAIAGAAIFVPKLVWGVGCDLTVGVLSDRWQRKVARRWWLLGGAIGAPLAMIALFHVPQASTGVRVAYVAGVFSLYMAVFASFSVPYLAIAGELTANPGQRNVLMAWRLVFTSVGVLTAGALAPGIIQASGGGQNGYETMALVLAVICPVALLIAFLSIGKGLPPAPQAPRVRLSFGEAAAVLARPRFAVLLGANLLQLAGSGMGYAAMLYFLSYNMGRADAFQLIGALVVMVCVGIVVAQPLWVWAAARIGKKRSYLIGTAIYAVTYAIWAFAAHWGTAAAYALAFIAAVGNSGWAMLGFSMVSDIASEDERHAGLYSAAWIATDKIAFALGGTLLTGLLLSGFGFDSARAVAGLPQTPLALVGVAAAFGLAPALFNLAGGLIFWRWGREG</sequence>
<feature type="transmembrane region" description="Helical" evidence="2">
    <location>
        <begin position="38"/>
        <end position="61"/>
    </location>
</feature>
<evidence type="ECO:0000313" key="4">
    <source>
        <dbReference type="Proteomes" id="UP000727456"/>
    </source>
</evidence>
<dbReference type="InterPro" id="IPR039672">
    <property type="entry name" value="MFS_2"/>
</dbReference>
<dbReference type="PANTHER" id="PTHR11328">
    <property type="entry name" value="MAJOR FACILITATOR SUPERFAMILY DOMAIN-CONTAINING PROTEIN"/>
    <property type="match status" value="1"/>
</dbReference>
<feature type="transmembrane region" description="Helical" evidence="2">
    <location>
        <begin position="154"/>
        <end position="178"/>
    </location>
</feature>
<keyword evidence="4" id="KW-1185">Reference proteome</keyword>
<comment type="caution">
    <text evidence="3">The sequence shown here is derived from an EMBL/GenBank/DDBJ whole genome shotgun (WGS) entry which is preliminary data.</text>
</comment>
<name>A0ABX0TSK5_9SPHN</name>
<feature type="transmembrane region" description="Helical" evidence="2">
    <location>
        <begin position="190"/>
        <end position="210"/>
    </location>
</feature>
<feature type="transmembrane region" description="Helical" evidence="2">
    <location>
        <begin position="308"/>
        <end position="325"/>
    </location>
</feature>
<comment type="similarity">
    <text evidence="1">Belongs to the sodium:galactoside symporter (TC 2.A.2) family.</text>
</comment>
<feature type="transmembrane region" description="Helical" evidence="2">
    <location>
        <begin position="367"/>
        <end position="393"/>
    </location>
</feature>
<dbReference type="RefSeq" id="WP_167073317.1">
    <property type="nucleotide sequence ID" value="NZ_JAAOZC010000004.1"/>
</dbReference>
<dbReference type="PANTHER" id="PTHR11328:SF24">
    <property type="entry name" value="MAJOR FACILITATOR SUPERFAMILY (MFS) PROFILE DOMAIN-CONTAINING PROTEIN"/>
    <property type="match status" value="1"/>
</dbReference>
<reference evidence="3 4" key="1">
    <citation type="submission" date="2020-03" db="EMBL/GenBank/DDBJ databases">
        <title>Genomic Encyclopedia of Type Strains, Phase III (KMG-III): the genomes of soil and plant-associated and newly described type strains.</title>
        <authorList>
            <person name="Whitman W."/>
        </authorList>
    </citation>
    <scope>NUCLEOTIDE SEQUENCE [LARGE SCALE GENOMIC DNA]</scope>
    <source>
        <strain evidence="3 4">CECT 8804</strain>
    </source>
</reference>
<organism evidence="3 4">
    <name type="scientific">Sphingomonas vulcanisoli</name>
    <dbReference type="NCBI Taxonomy" id="1658060"/>
    <lineage>
        <taxon>Bacteria</taxon>
        <taxon>Pseudomonadati</taxon>
        <taxon>Pseudomonadota</taxon>
        <taxon>Alphaproteobacteria</taxon>
        <taxon>Sphingomonadales</taxon>
        <taxon>Sphingomonadaceae</taxon>
        <taxon>Sphingomonas</taxon>
    </lineage>
</organism>
<feature type="transmembrane region" description="Helical" evidence="2">
    <location>
        <begin position="89"/>
        <end position="107"/>
    </location>
</feature>
<dbReference type="Gene3D" id="1.20.1250.20">
    <property type="entry name" value="MFS general substrate transporter like domains"/>
    <property type="match status" value="2"/>
</dbReference>
<feature type="transmembrane region" description="Helical" evidence="2">
    <location>
        <begin position="276"/>
        <end position="296"/>
    </location>
</feature>
<keyword evidence="2" id="KW-1133">Transmembrane helix</keyword>
<proteinExistence type="inferred from homology"/>
<evidence type="ECO:0000256" key="1">
    <source>
        <dbReference type="ARBA" id="ARBA00009617"/>
    </source>
</evidence>
<dbReference type="Pfam" id="PF13347">
    <property type="entry name" value="MFS_2"/>
    <property type="match status" value="1"/>
</dbReference>
<dbReference type="EMBL" id="JAAOZC010000004">
    <property type="protein sequence ID" value="NIJ08503.1"/>
    <property type="molecule type" value="Genomic_DNA"/>
</dbReference>
<dbReference type="Proteomes" id="UP000727456">
    <property type="component" value="Unassembled WGS sequence"/>
</dbReference>
<keyword evidence="2" id="KW-0472">Membrane</keyword>
<evidence type="ECO:0000313" key="3">
    <source>
        <dbReference type="EMBL" id="NIJ08503.1"/>
    </source>
</evidence>
<dbReference type="SUPFAM" id="SSF103473">
    <property type="entry name" value="MFS general substrate transporter"/>
    <property type="match status" value="1"/>
</dbReference>
<gene>
    <name evidence="3" type="ORF">FHS31_002120</name>
</gene>
<feature type="transmembrane region" description="Helical" evidence="2">
    <location>
        <begin position="239"/>
        <end position="264"/>
    </location>
</feature>
<keyword evidence="2" id="KW-0812">Transmembrane</keyword>
<feature type="transmembrane region" description="Helical" evidence="2">
    <location>
        <begin position="413"/>
        <end position="437"/>
    </location>
</feature>
<feature type="transmembrane region" description="Helical" evidence="2">
    <location>
        <begin position="119"/>
        <end position="142"/>
    </location>
</feature>
<feature type="transmembrane region" description="Helical" evidence="2">
    <location>
        <begin position="331"/>
        <end position="355"/>
    </location>
</feature>
<protein>
    <submittedName>
        <fullName evidence="3">GPH family glycoside/pentoside/hexuronide:cation symporter</fullName>
    </submittedName>
</protein>
<accession>A0ABX0TSK5</accession>
<dbReference type="InterPro" id="IPR036259">
    <property type="entry name" value="MFS_trans_sf"/>
</dbReference>
<evidence type="ECO:0000256" key="2">
    <source>
        <dbReference type="SAM" id="Phobius"/>
    </source>
</evidence>